<dbReference type="PANTHER" id="PTHR47958">
    <property type="entry name" value="ATP-DEPENDENT RNA HELICASE DBP3"/>
    <property type="match status" value="1"/>
</dbReference>
<dbReference type="GO" id="GO:0003676">
    <property type="term" value="F:nucleic acid binding"/>
    <property type="evidence" value="ECO:0007669"/>
    <property type="project" value="InterPro"/>
</dbReference>
<name>A0A7S4A0F2_9STRA</name>
<proteinExistence type="predicted"/>
<dbReference type="CDD" id="cd00268">
    <property type="entry name" value="DEADc"/>
    <property type="match status" value="1"/>
</dbReference>
<dbReference type="GO" id="GO:0016787">
    <property type="term" value="F:hydrolase activity"/>
    <property type="evidence" value="ECO:0007669"/>
    <property type="project" value="UniProtKB-KW"/>
</dbReference>
<dbReference type="Proteomes" id="UP000789595">
    <property type="component" value="Unassembled WGS sequence"/>
</dbReference>
<reference evidence="10" key="2">
    <citation type="submission" date="2021-11" db="EMBL/GenBank/DDBJ databases">
        <authorList>
            <consortium name="Genoscope - CEA"/>
            <person name="William W."/>
        </authorList>
    </citation>
    <scope>NUCLEOTIDE SEQUENCE</scope>
</reference>
<gene>
    <name evidence="9" type="ORF">PCAL00307_LOCUS15304</name>
    <name evidence="10" type="ORF">PECAL_6P02570</name>
</gene>
<dbReference type="EC" id="3.6.4.13" evidence="1"/>
<dbReference type="Gene3D" id="3.40.50.300">
    <property type="entry name" value="P-loop containing nucleotide triphosphate hydrolases"/>
    <property type="match status" value="2"/>
</dbReference>
<feature type="domain" description="Helicase ATP-binding" evidence="7">
    <location>
        <begin position="116"/>
        <end position="293"/>
    </location>
</feature>
<keyword evidence="4" id="KW-0347">Helicase</keyword>
<dbReference type="OrthoDB" id="196131at2759"/>
<keyword evidence="3" id="KW-0378">Hydrolase</keyword>
<dbReference type="Pfam" id="PF00271">
    <property type="entry name" value="Helicase_C"/>
    <property type="match status" value="1"/>
</dbReference>
<evidence type="ECO:0000313" key="11">
    <source>
        <dbReference type="Proteomes" id="UP000789595"/>
    </source>
</evidence>
<evidence type="ECO:0000259" key="8">
    <source>
        <dbReference type="PROSITE" id="PS51194"/>
    </source>
</evidence>
<organism evidence="9">
    <name type="scientific">Pelagomonas calceolata</name>
    <dbReference type="NCBI Taxonomy" id="35677"/>
    <lineage>
        <taxon>Eukaryota</taxon>
        <taxon>Sar</taxon>
        <taxon>Stramenopiles</taxon>
        <taxon>Ochrophyta</taxon>
        <taxon>Pelagophyceae</taxon>
        <taxon>Pelagomonadales</taxon>
        <taxon>Pelagomonadaceae</taxon>
        <taxon>Pelagomonas</taxon>
    </lineage>
</organism>
<dbReference type="InterPro" id="IPR001650">
    <property type="entry name" value="Helicase_C-like"/>
</dbReference>
<dbReference type="SMART" id="SM00490">
    <property type="entry name" value="HELICc"/>
    <property type="match status" value="1"/>
</dbReference>
<protein>
    <recommendedName>
        <fullName evidence="1">RNA helicase</fullName>
        <ecNumber evidence="1">3.6.4.13</ecNumber>
    </recommendedName>
</protein>
<evidence type="ECO:0000256" key="5">
    <source>
        <dbReference type="ARBA" id="ARBA00022840"/>
    </source>
</evidence>
<dbReference type="InterPro" id="IPR014001">
    <property type="entry name" value="Helicase_ATP-bd"/>
</dbReference>
<dbReference type="CDD" id="cd18787">
    <property type="entry name" value="SF2_C_DEAD"/>
    <property type="match status" value="1"/>
</dbReference>
<dbReference type="AlphaFoldDB" id="A0A7S4A0F2"/>
<dbReference type="SMART" id="SM00487">
    <property type="entry name" value="DEXDc"/>
    <property type="match status" value="1"/>
</dbReference>
<evidence type="ECO:0000313" key="10">
    <source>
        <dbReference type="EMBL" id="CAH0378661.1"/>
    </source>
</evidence>
<dbReference type="InterPro" id="IPR027417">
    <property type="entry name" value="P-loop_NTPase"/>
</dbReference>
<dbReference type="Pfam" id="PF00270">
    <property type="entry name" value="DEAD"/>
    <property type="match status" value="1"/>
</dbReference>
<feature type="compositionally biased region" description="Basic residues" evidence="6">
    <location>
        <begin position="26"/>
        <end position="37"/>
    </location>
</feature>
<keyword evidence="5" id="KW-0067">ATP-binding</keyword>
<accession>A0A7S4A0F2</accession>
<dbReference type="InterPro" id="IPR044742">
    <property type="entry name" value="DEAD/DEAH_RhlB"/>
</dbReference>
<evidence type="ECO:0000256" key="1">
    <source>
        <dbReference type="ARBA" id="ARBA00012552"/>
    </source>
</evidence>
<feature type="domain" description="Helicase C-terminal" evidence="8">
    <location>
        <begin position="327"/>
        <end position="483"/>
    </location>
</feature>
<reference evidence="9" key="1">
    <citation type="submission" date="2021-01" db="EMBL/GenBank/DDBJ databases">
        <authorList>
            <person name="Corre E."/>
            <person name="Pelletier E."/>
            <person name="Niang G."/>
            <person name="Scheremetjew M."/>
            <person name="Finn R."/>
            <person name="Kale V."/>
            <person name="Holt S."/>
            <person name="Cochrane G."/>
            <person name="Meng A."/>
            <person name="Brown T."/>
            <person name="Cohen L."/>
        </authorList>
    </citation>
    <scope>NUCLEOTIDE SEQUENCE</scope>
    <source>
        <strain evidence="9">CCMP1756</strain>
    </source>
</reference>
<dbReference type="InterPro" id="IPR011545">
    <property type="entry name" value="DEAD/DEAH_box_helicase_dom"/>
</dbReference>
<dbReference type="SUPFAM" id="SSF52540">
    <property type="entry name" value="P-loop containing nucleoside triphosphate hydrolases"/>
    <property type="match status" value="1"/>
</dbReference>
<evidence type="ECO:0000256" key="2">
    <source>
        <dbReference type="ARBA" id="ARBA00022741"/>
    </source>
</evidence>
<dbReference type="EMBL" id="CAKKNE010000006">
    <property type="protein sequence ID" value="CAH0378661.1"/>
    <property type="molecule type" value="Genomic_DNA"/>
</dbReference>
<dbReference type="PROSITE" id="PS51194">
    <property type="entry name" value="HELICASE_CTER"/>
    <property type="match status" value="1"/>
</dbReference>
<dbReference type="PROSITE" id="PS51192">
    <property type="entry name" value="HELICASE_ATP_BIND_1"/>
    <property type="match status" value="1"/>
</dbReference>
<evidence type="ECO:0000259" key="7">
    <source>
        <dbReference type="PROSITE" id="PS51192"/>
    </source>
</evidence>
<keyword evidence="11" id="KW-1185">Reference proteome</keyword>
<feature type="compositionally biased region" description="Low complexity" evidence="6">
    <location>
        <begin position="53"/>
        <end position="62"/>
    </location>
</feature>
<dbReference type="EMBL" id="HBIW01017749">
    <property type="protein sequence ID" value="CAE0699868.1"/>
    <property type="molecule type" value="Transcribed_RNA"/>
</dbReference>
<evidence type="ECO:0000256" key="4">
    <source>
        <dbReference type="ARBA" id="ARBA00022806"/>
    </source>
</evidence>
<feature type="region of interest" description="Disordered" evidence="6">
    <location>
        <begin position="13"/>
        <end position="63"/>
    </location>
</feature>
<dbReference type="GO" id="GO:0005524">
    <property type="term" value="F:ATP binding"/>
    <property type="evidence" value="ECO:0007669"/>
    <property type="project" value="UniProtKB-KW"/>
</dbReference>
<sequence length="514" mass="55483">MGSKKLIAKLTTKLGRAPTADEVAKAKAKKEKKKAKRAAADDTPPPSKKAKTNGKAGKTDTAAWRKTHDVKVEPDDGSFAPQGTWREARSSVAEPLVAQCEGKGWASPTPVQAQCWPVLSQGRDVVAVAETGSGKTLAFGLPALSKFAADDAKAPRKNRQPAMLVLAPTRELACQSYEVLDEFCKIVGARCAVAYGGAPRHEQQRTLKNCAALVATPGRLKDFIDDGSVDLSKVRFLCFDEADRMLDMGFIDAVRAIAGACSLPNKLVCMFSATWPPDVRKVADDFLSADHVRCVVGAKRLESSGPEANRRVAQTVVVCEQRARDGKLIELLRKRYPQGGASSHYSRSRLIVFGLYKKECARLESDLNRKGWRCVAIHGDMSQAARTKAFDDFRGGKVPLLVATDVAARGLDIPDVELVVNYSFPLTIEDYVHRVGRTGRAGKSGAAHTFFHGDGHEKALAGALQNVLRAAGATVPPELLKFGSTVKKKEDKNYGAFGPRADLAGKKATKIVFD</sequence>
<evidence type="ECO:0000256" key="3">
    <source>
        <dbReference type="ARBA" id="ARBA00022801"/>
    </source>
</evidence>
<dbReference type="GO" id="GO:0003724">
    <property type="term" value="F:RNA helicase activity"/>
    <property type="evidence" value="ECO:0007669"/>
    <property type="project" value="UniProtKB-EC"/>
</dbReference>
<keyword evidence="2" id="KW-0547">Nucleotide-binding</keyword>
<evidence type="ECO:0000313" key="9">
    <source>
        <dbReference type="EMBL" id="CAE0699868.1"/>
    </source>
</evidence>
<evidence type="ECO:0000256" key="6">
    <source>
        <dbReference type="SAM" id="MobiDB-lite"/>
    </source>
</evidence>